<reference evidence="4" key="1">
    <citation type="journal article" date="2008" name="Insect Biochem. Mol. Biol.">
        <title>The genome of a lepidopteran model insect, the silkworm Bombyx mori.</title>
        <authorList>
            <consortium name="International Silkworm Genome Consortium"/>
        </authorList>
    </citation>
    <scope>NUCLEOTIDE SEQUENCE [LARGE SCALE GENOMIC DNA]</scope>
    <source>
        <strain evidence="4">p50T</strain>
    </source>
</reference>
<dbReference type="PANTHER" id="PTHR19446">
    <property type="entry name" value="REVERSE TRANSCRIPTASES"/>
    <property type="match status" value="1"/>
</dbReference>
<feature type="region of interest" description="Disordered" evidence="1">
    <location>
        <begin position="459"/>
        <end position="478"/>
    </location>
</feature>
<keyword evidence="4" id="KW-1185">Reference proteome</keyword>
<protein>
    <recommendedName>
        <fullName evidence="2">Reverse transcriptase domain-containing protein</fullName>
    </recommendedName>
</protein>
<dbReference type="InterPro" id="IPR043502">
    <property type="entry name" value="DNA/RNA_pol_sf"/>
</dbReference>
<proteinExistence type="predicted"/>
<dbReference type="Gene3D" id="3.60.10.10">
    <property type="entry name" value="Endonuclease/exonuclease/phosphatase"/>
    <property type="match status" value="1"/>
</dbReference>
<dbReference type="AlphaFoldDB" id="A0A8R2M330"/>
<evidence type="ECO:0000313" key="3">
    <source>
        <dbReference type="EnsemblMetazoa" id="XP_037872776.1"/>
    </source>
</evidence>
<organism evidence="3 4">
    <name type="scientific">Bombyx mori</name>
    <name type="common">Silk moth</name>
    <dbReference type="NCBI Taxonomy" id="7091"/>
    <lineage>
        <taxon>Eukaryota</taxon>
        <taxon>Metazoa</taxon>
        <taxon>Ecdysozoa</taxon>
        <taxon>Arthropoda</taxon>
        <taxon>Hexapoda</taxon>
        <taxon>Insecta</taxon>
        <taxon>Pterygota</taxon>
        <taxon>Neoptera</taxon>
        <taxon>Endopterygota</taxon>
        <taxon>Lepidoptera</taxon>
        <taxon>Glossata</taxon>
        <taxon>Ditrysia</taxon>
        <taxon>Bombycoidea</taxon>
        <taxon>Bombycidae</taxon>
        <taxon>Bombycinae</taxon>
        <taxon>Bombyx</taxon>
    </lineage>
</organism>
<dbReference type="InterPro" id="IPR005135">
    <property type="entry name" value="Endo/exonuclease/phosphatase"/>
</dbReference>
<dbReference type="InterPro" id="IPR000477">
    <property type="entry name" value="RT_dom"/>
</dbReference>
<accession>A0A8R2M330</accession>
<evidence type="ECO:0000259" key="2">
    <source>
        <dbReference type="PROSITE" id="PS50878"/>
    </source>
</evidence>
<dbReference type="CDD" id="cd01650">
    <property type="entry name" value="RT_nLTR_like"/>
    <property type="match status" value="1"/>
</dbReference>
<dbReference type="Proteomes" id="UP000005204">
    <property type="component" value="Unassembled WGS sequence"/>
</dbReference>
<reference evidence="3" key="2">
    <citation type="submission" date="2022-06" db="UniProtKB">
        <authorList>
            <consortium name="EnsemblMetazoa"/>
        </authorList>
    </citation>
    <scope>IDENTIFICATION</scope>
    <source>
        <strain evidence="3">p50T (Dazao)</strain>
    </source>
</reference>
<dbReference type="PROSITE" id="PS50878">
    <property type="entry name" value="RT_POL"/>
    <property type="match status" value="1"/>
</dbReference>
<dbReference type="SMR" id="A0A8R2M330"/>
<dbReference type="Pfam" id="PF03372">
    <property type="entry name" value="Exo_endo_phos"/>
    <property type="match status" value="1"/>
</dbReference>
<dbReference type="GO" id="GO:0071897">
    <property type="term" value="P:DNA biosynthetic process"/>
    <property type="evidence" value="ECO:0007669"/>
    <property type="project" value="UniProtKB-ARBA"/>
</dbReference>
<feature type="domain" description="Reverse transcriptase" evidence="2">
    <location>
        <begin position="526"/>
        <end position="799"/>
    </location>
</feature>
<dbReference type="InterPro" id="IPR036691">
    <property type="entry name" value="Endo/exonu/phosph_ase_sf"/>
</dbReference>
<dbReference type="EnsemblMetazoa" id="XM_038016848.1">
    <property type="protein sequence ID" value="XP_037872776.1"/>
    <property type="gene ID" value="LOC119629769"/>
</dbReference>
<sequence>MDKDNHKTYKIMSFNCMSLKRSMDCIRLLSKKVDVMALQETWLLPTEVPDLGLLNKDFSYFGKSAMDNSSGLLRGRPYGGVGLLWRNDSFQSVSVIPCASERIVAIKVCVADRSMLFFSVYMPTNELDHLYEFVECLSEISAIVENEHVESIYVLGDFNAHPGKLFGNEMLSFCAEQNWLCVDIERLGIDSQSYTYTSDAHGTCSWLDHCLTSVAAWRTVVNVKIHYDVFWSDHFPLEVECNLERVRSMTIPPNISNVNKIIWGERTGDQIDMYFKYCNDKLKLIDFPLELNKCCDKMCTNVNHQSVINNFYMCIINALTEASINCYDNFSNKCEITHRGIRPLIGWNKHVRSAHRVARQTFLCWVWNGKPRKGTVYRDMVESRKIFKKQLKFCQNHQEQIKMNILATKHEQKDFRGFWKQTRRLSPKAGIPVSIDGECEPVRIANLFRNHFRVQSPGQLSRGADAGVVDPSRPSQIPPRITTKEITKIIMNMTKGKSPGHDHLSIEHFQHAGPHLPRLLALLYTFCIRHSYLPGALMRTVVVPILKNKTGDVSDRNNYRPISLATITAKVLDAVLERQVSDHLKLSDAQFGFRPMLSTECAILSLKHVVGYYTEKNTPVYAVFLDLSKAFDLVRYDLLWGKLRQTGVPGPYVDLFSHWYEYQTNQVRWSNTLSEEYRLECGVRQGGLTSPALFNLYINELIEALGEARVGCSIDGHCVNSISYADDMVLLSPSIGALRRLLSICERYAESHGLRYNVKKSELLVFKAAKTKPSYVPPVTLGGTPLKRVTEFKYLGHIVTEHLKDDADIERERRALAVRCSMLARRFYRCTAQVKVTLFKAFCQSLYTCTLWVRYARRAYNALRVQYNNAFRMLLGLPRYCSASGMFADAHVDDFSSIIRKRTASLMRGVRASTNNILMVIGNKPECAVLRHWVHIHTHIPGASKQRRFMIYELNV</sequence>
<evidence type="ECO:0000256" key="1">
    <source>
        <dbReference type="SAM" id="MobiDB-lite"/>
    </source>
</evidence>
<dbReference type="Pfam" id="PF00078">
    <property type="entry name" value="RVT_1"/>
    <property type="match status" value="1"/>
</dbReference>
<dbReference type="SUPFAM" id="SSF56672">
    <property type="entry name" value="DNA/RNA polymerases"/>
    <property type="match status" value="1"/>
</dbReference>
<name>A0A8R2M330_BOMMO</name>
<dbReference type="SUPFAM" id="SSF56219">
    <property type="entry name" value="DNase I-like"/>
    <property type="match status" value="1"/>
</dbReference>
<dbReference type="GO" id="GO:0003824">
    <property type="term" value="F:catalytic activity"/>
    <property type="evidence" value="ECO:0007669"/>
    <property type="project" value="InterPro"/>
</dbReference>
<evidence type="ECO:0000313" key="4">
    <source>
        <dbReference type="Proteomes" id="UP000005204"/>
    </source>
</evidence>